<dbReference type="FunFam" id="3.40.50.10140:FF:000021">
    <property type="entry name" value="Toll receptor 13"/>
    <property type="match status" value="1"/>
</dbReference>
<comment type="subcellular location">
    <subcellularLocation>
        <location evidence="1">Cell membrane</location>
    </subcellularLocation>
</comment>
<dbReference type="SUPFAM" id="SSF52058">
    <property type="entry name" value="L domain-like"/>
    <property type="match status" value="3"/>
</dbReference>
<sequence>MYMQNRMAITMRVLFTAWTTMYLILLPVGMTARYVRPEDCTWEPMSDTAGMSMKCSIRILQSGLNPTNFSLIMPEHTVELAIRCDDLMFQSELANSSFKHLHGLKSLNLERCKLNHLPSKAFEGLADLKQLVVKTFNSEWNRMSLSVSPSTFIPLKAVESVDLSENNIELLPYALLCELNHLRFVNLSRNAFGDVLNTGFSSKSLCNPTVRELELANNRLKVLSERGFASLAYLEELRLDHNQIFRAEPGALAGLSQLERLDMAHNTLMSLPTKFFQSTNKLTELYLRNNSLGALPPGLFNGLSQLTMLDLAHNQLSSLGWLGEPNSLVQLCVLDLSHNQLTRLDPNPFRTLSNLQTLQLQNNLIEFIADNTFARLNNLQTLILSNNRLKSVGPHMLVGLSVSVITLQLDNNRIEAIHTDAFGNISMLQELNLAGNKLAAVPNVVSSLHMLRSLDLSENEIQQVTNASYQGLSQLYALNLMGNQIGNISQGAFSDLRSVRILNLAANGIHKIEQATFDDVSNLHYLRLDSNLIEDVNGLFSNLHDLIMLNISVNRVRWFDYAQIPLGLQWLDIHDNQIEALGNYFELEQSLKLRTIDASFNKLTSLDSSSLPNSIEIALLENNDLKLIRPFTFLGKQNLTRVDLSNNNLQRLEMTTFRLSEIPAHRPLPEFAIANNPYLCDCHMQWLQGLQKPNHYRYYPRVVDLHRVECKLSFSKDGQQIPFLQVKPSQFLCEYKSHCFSLCHCCDFDACDCEMACPDSCTCYHDESWNTNIVECSARNYNEIPTRLPADVSELYLDGNDIPVIGQQAFAGRKALRSIYLNDSAIVTIQNQSLDGLTELSELHLENNQLSVLHGHEFHALSKLKKLYLSNNQLSYVSNMTFAHLKGLEVLYLDRNYLTKIFVWSLQYNSRLADVQMAGNPWSCECHFIQQYQQFLHERGEIVRDSYDLACLYNETTALVLWALNATECFNPSEVTSLVGQFQFRRIDDIVPLLVTIGALCVVLVIVTLALIIYRHQMSVWFFTRYGVRMFHRAPAEEEKLFDAFVSYSKNDEAFVAQILAPELECGKPPYRLCLHYRDLPMAGGYLSDAIQEAVESSRRTIVILSEHFLQSEWCRYEFKSAHHEVLNNGSNHKLIVIFLGRVSYRELDPDIRMWLKHSEFLHWGEKNFWDKLRYAMPSDAPRHRKLMRSDLTSVAVHI</sequence>
<dbReference type="InterPro" id="IPR050541">
    <property type="entry name" value="LRR_TM_domain-containing"/>
</dbReference>
<dbReference type="PROSITE" id="PS51450">
    <property type="entry name" value="LRR"/>
    <property type="match status" value="7"/>
</dbReference>
<dbReference type="GO" id="GO:0098552">
    <property type="term" value="C:side of membrane"/>
    <property type="evidence" value="ECO:0007669"/>
    <property type="project" value="UniProtKB-KW"/>
</dbReference>
<keyword evidence="9 10" id="KW-0472">Membrane</keyword>
<protein>
    <recommendedName>
        <fullName evidence="11">TIR domain-containing protein</fullName>
    </recommendedName>
</protein>
<dbReference type="PANTHER" id="PTHR24369:SF210">
    <property type="entry name" value="CHAOPTIN-RELATED"/>
    <property type="match status" value="1"/>
</dbReference>
<keyword evidence="6" id="KW-0732">Signal</keyword>
<keyword evidence="4" id="KW-0433">Leucine-rich repeat</keyword>
<dbReference type="InParanoid" id="A0A7M7JM23"/>
<dbReference type="OrthoDB" id="2015831at2759"/>
<proteinExistence type="inferred from homology"/>
<keyword evidence="7" id="KW-0677">Repeat</keyword>
<accession>A0A7M7JM23</accession>
<keyword evidence="8 10" id="KW-1133">Transmembrane helix</keyword>
<evidence type="ECO:0000256" key="1">
    <source>
        <dbReference type="ARBA" id="ARBA00004236"/>
    </source>
</evidence>
<dbReference type="InterPro" id="IPR001611">
    <property type="entry name" value="Leu-rich_rpt"/>
</dbReference>
<evidence type="ECO:0000256" key="10">
    <source>
        <dbReference type="SAM" id="Phobius"/>
    </source>
</evidence>
<dbReference type="AlphaFoldDB" id="A0A7M7JM23"/>
<dbReference type="PROSITE" id="PS50104">
    <property type="entry name" value="TIR"/>
    <property type="match status" value="1"/>
</dbReference>
<dbReference type="GO" id="GO:0042995">
    <property type="term" value="C:cell projection"/>
    <property type="evidence" value="ECO:0007669"/>
    <property type="project" value="UniProtKB-SubCell"/>
</dbReference>
<dbReference type="RefSeq" id="XP_022653778.1">
    <property type="nucleotide sequence ID" value="XM_022798043.1"/>
</dbReference>
<keyword evidence="13" id="KW-1185">Reference proteome</keyword>
<dbReference type="Proteomes" id="UP000594260">
    <property type="component" value="Unplaced"/>
</dbReference>
<evidence type="ECO:0000256" key="9">
    <source>
        <dbReference type="ARBA" id="ARBA00023136"/>
    </source>
</evidence>
<dbReference type="EnsemblMetazoa" id="XM_022798043">
    <property type="protein sequence ID" value="XP_022653778"/>
    <property type="gene ID" value="LOC111247303"/>
</dbReference>
<dbReference type="FunFam" id="3.80.10.10:FF:001164">
    <property type="entry name" value="GH01279p"/>
    <property type="match status" value="1"/>
</dbReference>
<name>A0A7M7JM23_VARDE</name>
<evidence type="ECO:0000313" key="12">
    <source>
        <dbReference type="EnsemblMetazoa" id="XP_022653778"/>
    </source>
</evidence>
<dbReference type="Gene3D" id="3.40.50.10140">
    <property type="entry name" value="Toll/interleukin-1 receptor homology (TIR) domain"/>
    <property type="match status" value="1"/>
</dbReference>
<dbReference type="InterPro" id="IPR035897">
    <property type="entry name" value="Toll_tir_struct_dom_sf"/>
</dbReference>
<dbReference type="GO" id="GO:0043204">
    <property type="term" value="C:perikaryon"/>
    <property type="evidence" value="ECO:0007669"/>
    <property type="project" value="UniProtKB-SubCell"/>
</dbReference>
<dbReference type="Pfam" id="PF01582">
    <property type="entry name" value="TIR"/>
    <property type="match status" value="1"/>
</dbReference>
<organism evidence="12 13">
    <name type="scientific">Varroa destructor</name>
    <name type="common">Honeybee mite</name>
    <dbReference type="NCBI Taxonomy" id="109461"/>
    <lineage>
        <taxon>Eukaryota</taxon>
        <taxon>Metazoa</taxon>
        <taxon>Ecdysozoa</taxon>
        <taxon>Arthropoda</taxon>
        <taxon>Chelicerata</taxon>
        <taxon>Arachnida</taxon>
        <taxon>Acari</taxon>
        <taxon>Parasitiformes</taxon>
        <taxon>Mesostigmata</taxon>
        <taxon>Gamasina</taxon>
        <taxon>Dermanyssoidea</taxon>
        <taxon>Varroidae</taxon>
        <taxon>Varroa</taxon>
    </lineage>
</organism>
<dbReference type="GO" id="GO:0005886">
    <property type="term" value="C:plasma membrane"/>
    <property type="evidence" value="ECO:0007669"/>
    <property type="project" value="UniProtKB-SubCell"/>
</dbReference>
<evidence type="ECO:0000256" key="4">
    <source>
        <dbReference type="ARBA" id="ARBA00022614"/>
    </source>
</evidence>
<reference evidence="12" key="1">
    <citation type="submission" date="2021-01" db="UniProtKB">
        <authorList>
            <consortium name="EnsemblMetazoa"/>
        </authorList>
    </citation>
    <scope>IDENTIFICATION</scope>
</reference>
<feature type="domain" description="TIR" evidence="11">
    <location>
        <begin position="1040"/>
        <end position="1177"/>
    </location>
</feature>
<dbReference type="GeneID" id="111247303"/>
<dbReference type="OMA" id="CTMKWLL"/>
<dbReference type="PANTHER" id="PTHR24369">
    <property type="entry name" value="ANTIGEN BSP, PUTATIVE-RELATED"/>
    <property type="match status" value="1"/>
</dbReference>
<dbReference type="InterPro" id="IPR003591">
    <property type="entry name" value="Leu-rich_rpt_typical-subtyp"/>
</dbReference>
<evidence type="ECO:0000313" key="13">
    <source>
        <dbReference type="Proteomes" id="UP000594260"/>
    </source>
</evidence>
<keyword evidence="5 10" id="KW-0812">Transmembrane</keyword>
<evidence type="ECO:0000256" key="8">
    <source>
        <dbReference type="ARBA" id="ARBA00022989"/>
    </source>
</evidence>
<dbReference type="PRINTS" id="PR01537">
    <property type="entry name" value="INTRLKN1R1F"/>
</dbReference>
<dbReference type="FunCoup" id="A0A7M7JM23">
    <property type="interactions" value="1"/>
</dbReference>
<dbReference type="SMART" id="SM00365">
    <property type="entry name" value="LRR_SD22"/>
    <property type="match status" value="9"/>
</dbReference>
<feature type="transmembrane region" description="Helical" evidence="10">
    <location>
        <begin position="990"/>
        <end position="1014"/>
    </location>
</feature>
<dbReference type="SMART" id="SM00369">
    <property type="entry name" value="LRR_TYP"/>
    <property type="match status" value="22"/>
</dbReference>
<dbReference type="InterPro" id="IPR032675">
    <property type="entry name" value="LRR_dom_sf"/>
</dbReference>
<dbReference type="Pfam" id="PF13855">
    <property type="entry name" value="LRR_8"/>
    <property type="match status" value="5"/>
</dbReference>
<dbReference type="PRINTS" id="PR00019">
    <property type="entry name" value="LEURICHRPT"/>
</dbReference>
<dbReference type="InterPro" id="IPR000157">
    <property type="entry name" value="TIR_dom"/>
</dbReference>
<dbReference type="GO" id="GO:0007165">
    <property type="term" value="P:signal transduction"/>
    <property type="evidence" value="ECO:0007669"/>
    <property type="project" value="InterPro"/>
</dbReference>
<evidence type="ECO:0000256" key="2">
    <source>
        <dbReference type="ARBA" id="ARBA00009634"/>
    </source>
</evidence>
<evidence type="ECO:0000256" key="5">
    <source>
        <dbReference type="ARBA" id="ARBA00022692"/>
    </source>
</evidence>
<dbReference type="FunFam" id="3.80.10.10:FF:001438">
    <property type="entry name" value="Uncharacterized protein"/>
    <property type="match status" value="1"/>
</dbReference>
<comment type="similarity">
    <text evidence="2">Belongs to the Toll-like receptor family.</text>
</comment>
<keyword evidence="3" id="KW-1003">Cell membrane</keyword>
<dbReference type="Gene3D" id="3.80.10.10">
    <property type="entry name" value="Ribonuclease Inhibitor"/>
    <property type="match status" value="6"/>
</dbReference>
<evidence type="ECO:0000256" key="3">
    <source>
        <dbReference type="ARBA" id="ARBA00022475"/>
    </source>
</evidence>
<evidence type="ECO:0000259" key="11">
    <source>
        <dbReference type="PROSITE" id="PS50104"/>
    </source>
</evidence>
<dbReference type="SMART" id="SM00255">
    <property type="entry name" value="TIR"/>
    <property type="match status" value="1"/>
</dbReference>
<evidence type="ECO:0000256" key="6">
    <source>
        <dbReference type="ARBA" id="ARBA00022729"/>
    </source>
</evidence>
<dbReference type="GO" id="GO:0045121">
    <property type="term" value="C:membrane raft"/>
    <property type="evidence" value="ECO:0007669"/>
    <property type="project" value="UniProtKB-SubCell"/>
</dbReference>
<dbReference type="SUPFAM" id="SSF52200">
    <property type="entry name" value="Toll/Interleukin receptor TIR domain"/>
    <property type="match status" value="1"/>
</dbReference>
<dbReference type="KEGG" id="vde:111247303"/>
<evidence type="ECO:0000256" key="7">
    <source>
        <dbReference type="ARBA" id="ARBA00022737"/>
    </source>
</evidence>
<dbReference type="SMART" id="SM00364">
    <property type="entry name" value="LRR_BAC"/>
    <property type="match status" value="8"/>
</dbReference>